<dbReference type="Proteomes" id="UP000531659">
    <property type="component" value="Unassembled WGS sequence"/>
</dbReference>
<dbReference type="RefSeq" id="WP_171296464.1">
    <property type="nucleotide sequence ID" value="NZ_CP077615.1"/>
</dbReference>
<dbReference type="Pfam" id="PF09604">
    <property type="entry name" value="Potass_KdpF"/>
    <property type="match status" value="1"/>
</dbReference>
<dbReference type="NCBIfam" id="TIGR02115">
    <property type="entry name" value="potass_kdpF"/>
    <property type="match status" value="1"/>
</dbReference>
<evidence type="ECO:0000313" key="1">
    <source>
        <dbReference type="EMBL" id="NNU75646.1"/>
    </source>
</evidence>
<accession>A0A7Y3WRZ7</accession>
<dbReference type="EMBL" id="JABEYB010000004">
    <property type="protein sequence ID" value="NNU75646.1"/>
    <property type="molecule type" value="Genomic_DNA"/>
</dbReference>
<dbReference type="GeneID" id="92352802"/>
<dbReference type="AlphaFoldDB" id="A0A7Y3WRZ7"/>
<name>A0A7Y3WRZ7_9CLOT</name>
<reference evidence="1 2" key="1">
    <citation type="submission" date="2020-05" db="EMBL/GenBank/DDBJ databases">
        <title>Complete genome of Clostridium estertheticum subspecies estertheticum, isolated from Vacuum packed lamb meat from New Zealand imported to Switzerland.</title>
        <authorList>
            <person name="Wambui J."/>
            <person name="Stevens M.J.A."/>
            <person name="Stephan R."/>
        </authorList>
    </citation>
    <scope>NUCLEOTIDE SEQUENCE [LARGE SCALE GENOMIC DNA]</scope>
    <source>
        <strain evidence="1 2">CEST001</strain>
    </source>
</reference>
<comment type="caution">
    <text evidence="1">The sequence shown here is derived from an EMBL/GenBank/DDBJ whole genome shotgun (WGS) entry which is preliminary data.</text>
</comment>
<proteinExistence type="predicted"/>
<evidence type="ECO:0000313" key="2">
    <source>
        <dbReference type="Proteomes" id="UP000531659"/>
    </source>
</evidence>
<organism evidence="1 2">
    <name type="scientific">Clostridium estertheticum</name>
    <dbReference type="NCBI Taxonomy" id="238834"/>
    <lineage>
        <taxon>Bacteria</taxon>
        <taxon>Bacillati</taxon>
        <taxon>Bacillota</taxon>
        <taxon>Clostridia</taxon>
        <taxon>Eubacteriales</taxon>
        <taxon>Clostridiaceae</taxon>
        <taxon>Clostridium</taxon>
    </lineage>
</organism>
<dbReference type="GO" id="GO:0005886">
    <property type="term" value="C:plasma membrane"/>
    <property type="evidence" value="ECO:0007669"/>
    <property type="project" value="InterPro"/>
</dbReference>
<gene>
    <name evidence="1" type="primary">kdpF</name>
    <name evidence="1" type="ORF">HLQ16_06855</name>
</gene>
<dbReference type="InterPro" id="IPR011726">
    <property type="entry name" value="KdpF"/>
</dbReference>
<sequence>MVGLMIIIVVLFLYLFYALFNPEKF</sequence>
<protein>
    <submittedName>
        <fullName evidence="1">K(+)-transporting ATPase subunit F</fullName>
    </submittedName>
</protein>
<dbReference type="GO" id="GO:0008556">
    <property type="term" value="F:P-type potassium transmembrane transporter activity"/>
    <property type="evidence" value="ECO:0007669"/>
    <property type="project" value="InterPro"/>
</dbReference>